<comment type="caution">
    <text evidence="1">The sequence shown here is derived from an EMBL/GenBank/DDBJ whole genome shotgun (WGS) entry which is preliminary data.</text>
</comment>
<reference evidence="1" key="1">
    <citation type="submission" date="2019-12" db="EMBL/GenBank/DDBJ databases">
        <title>Genome sequencing and annotation of Brassica cretica.</title>
        <authorList>
            <person name="Studholme D.J."/>
            <person name="Sarris P.F."/>
        </authorList>
    </citation>
    <scope>NUCLEOTIDE SEQUENCE</scope>
    <source>
        <strain evidence="1">PFS-102/07</strain>
        <tissue evidence="1">Leaf</tissue>
    </source>
</reference>
<dbReference type="AlphaFoldDB" id="A0A8S9HW03"/>
<name>A0A8S9HW03_BRACR</name>
<dbReference type="EMBL" id="QGKY02001250">
    <property type="protein sequence ID" value="KAF2563171.1"/>
    <property type="molecule type" value="Genomic_DNA"/>
</dbReference>
<evidence type="ECO:0000313" key="1">
    <source>
        <dbReference type="EMBL" id="KAF2563171.1"/>
    </source>
</evidence>
<proteinExistence type="predicted"/>
<gene>
    <name evidence="1" type="ORF">F2Q70_00018743</name>
</gene>
<organism evidence="1">
    <name type="scientific">Brassica cretica</name>
    <name type="common">Mustard</name>
    <dbReference type="NCBI Taxonomy" id="69181"/>
    <lineage>
        <taxon>Eukaryota</taxon>
        <taxon>Viridiplantae</taxon>
        <taxon>Streptophyta</taxon>
        <taxon>Embryophyta</taxon>
        <taxon>Tracheophyta</taxon>
        <taxon>Spermatophyta</taxon>
        <taxon>Magnoliopsida</taxon>
        <taxon>eudicotyledons</taxon>
        <taxon>Gunneridae</taxon>
        <taxon>Pentapetalae</taxon>
        <taxon>rosids</taxon>
        <taxon>malvids</taxon>
        <taxon>Brassicales</taxon>
        <taxon>Brassicaceae</taxon>
        <taxon>Brassiceae</taxon>
        <taxon>Brassica</taxon>
    </lineage>
</organism>
<sequence>MIIRKGKDLHHGLDPEAAIEGVEANDSGRWAMNDTMEKPQMIAYHQTHP</sequence>
<accession>A0A8S9HW03</accession>
<protein>
    <submittedName>
        <fullName evidence="1">Uncharacterized protein</fullName>
    </submittedName>
</protein>